<evidence type="ECO:0000313" key="11">
    <source>
        <dbReference type="Proteomes" id="UP000589626"/>
    </source>
</evidence>
<feature type="region of interest" description="Disordered" evidence="8">
    <location>
        <begin position="222"/>
        <end position="253"/>
    </location>
</feature>
<evidence type="ECO:0000256" key="2">
    <source>
        <dbReference type="ARBA" id="ARBA00010792"/>
    </source>
</evidence>
<organism evidence="10 11">
    <name type="scientific">Nocardioides soli</name>
    <dbReference type="NCBI Taxonomy" id="1036020"/>
    <lineage>
        <taxon>Bacteria</taxon>
        <taxon>Bacillati</taxon>
        <taxon>Actinomycetota</taxon>
        <taxon>Actinomycetes</taxon>
        <taxon>Propionibacteriales</taxon>
        <taxon>Nocardioidaceae</taxon>
        <taxon>Nocardioides</taxon>
    </lineage>
</organism>
<dbReference type="EMBL" id="JACHWR010000005">
    <property type="protein sequence ID" value="MBB3045256.1"/>
    <property type="molecule type" value="Genomic_DNA"/>
</dbReference>
<evidence type="ECO:0000256" key="7">
    <source>
        <dbReference type="RuleBase" id="RU367016"/>
    </source>
</evidence>
<sequence length="253" mass="28395">MIDVLLAQPMLLGMDWMDPNWLLDRFGGAFYWVSLAIIFVECGLFFPFLPGDTLLFALGLFLNSGRIDMFGTPPIVELLIAFVLLTIAAFLGNVVGYEIGRAIGPPLYERDGRLLKKKYFDQTHAFFEKHGNKALVIGRFVPFVRTFITVVAGVTRMDRRRFFVWSFIGAVLWVGSILLLGFTLGQAFPSLGENIDKAILVILAFTVVPIAYEWWRHRRTSGKRAEDNDGDGVPDLDIMGLPTTHHPQQNDGA</sequence>
<reference evidence="10 11" key="1">
    <citation type="submission" date="2020-08" db="EMBL/GenBank/DDBJ databases">
        <title>Sequencing the genomes of 1000 actinobacteria strains.</title>
        <authorList>
            <person name="Klenk H.-P."/>
        </authorList>
    </citation>
    <scope>NUCLEOTIDE SEQUENCE [LARGE SCALE GENOMIC DNA]</scope>
    <source>
        <strain evidence="10 11">DSM 105498</strain>
    </source>
</reference>
<proteinExistence type="inferred from homology"/>
<feature type="transmembrane region" description="Helical" evidence="7">
    <location>
        <begin position="29"/>
        <end position="62"/>
    </location>
</feature>
<feature type="domain" description="VTT" evidence="9">
    <location>
        <begin position="49"/>
        <end position="181"/>
    </location>
</feature>
<dbReference type="PANTHER" id="PTHR30353:SF0">
    <property type="entry name" value="TRANSMEMBRANE PROTEIN"/>
    <property type="match status" value="1"/>
</dbReference>
<evidence type="ECO:0000256" key="3">
    <source>
        <dbReference type="ARBA" id="ARBA00022475"/>
    </source>
</evidence>
<accession>A0A7W4Z4U6</accession>
<dbReference type="PANTHER" id="PTHR30353">
    <property type="entry name" value="INNER MEMBRANE PROTEIN DEDA-RELATED"/>
    <property type="match status" value="1"/>
</dbReference>
<dbReference type="Pfam" id="PF09335">
    <property type="entry name" value="VTT_dom"/>
    <property type="match status" value="1"/>
</dbReference>
<keyword evidence="11" id="KW-1185">Reference proteome</keyword>
<dbReference type="AlphaFoldDB" id="A0A7W4Z4U6"/>
<dbReference type="Proteomes" id="UP000589626">
    <property type="component" value="Unassembled WGS sequence"/>
</dbReference>
<dbReference type="InterPro" id="IPR032818">
    <property type="entry name" value="DedA-like"/>
</dbReference>
<feature type="transmembrane region" description="Helical" evidence="7">
    <location>
        <begin position="162"/>
        <end position="185"/>
    </location>
</feature>
<feature type="transmembrane region" description="Helical" evidence="7">
    <location>
        <begin position="136"/>
        <end position="155"/>
    </location>
</feature>
<evidence type="ECO:0000256" key="1">
    <source>
        <dbReference type="ARBA" id="ARBA00004651"/>
    </source>
</evidence>
<keyword evidence="3 7" id="KW-1003">Cell membrane</keyword>
<evidence type="ECO:0000313" key="10">
    <source>
        <dbReference type="EMBL" id="MBB3045256.1"/>
    </source>
</evidence>
<evidence type="ECO:0000256" key="8">
    <source>
        <dbReference type="SAM" id="MobiDB-lite"/>
    </source>
</evidence>
<keyword evidence="4 7" id="KW-0812">Transmembrane</keyword>
<comment type="caution">
    <text evidence="10">The sequence shown here is derived from an EMBL/GenBank/DDBJ whole genome shotgun (WGS) entry which is preliminary data.</text>
</comment>
<name>A0A7W4Z4U6_9ACTN</name>
<dbReference type="RefSeq" id="WP_252274809.1">
    <property type="nucleotide sequence ID" value="NZ_JACHWR010000005.1"/>
</dbReference>
<evidence type="ECO:0000259" key="9">
    <source>
        <dbReference type="Pfam" id="PF09335"/>
    </source>
</evidence>
<keyword evidence="5 7" id="KW-1133">Transmembrane helix</keyword>
<evidence type="ECO:0000256" key="4">
    <source>
        <dbReference type="ARBA" id="ARBA00022692"/>
    </source>
</evidence>
<comment type="similarity">
    <text evidence="2 7">Belongs to the DedA family.</text>
</comment>
<evidence type="ECO:0000256" key="6">
    <source>
        <dbReference type="ARBA" id="ARBA00023136"/>
    </source>
</evidence>
<keyword evidence="6 7" id="KW-0472">Membrane</keyword>
<protein>
    <submittedName>
        <fullName evidence="10">Membrane-associated protein</fullName>
    </submittedName>
</protein>
<feature type="transmembrane region" description="Helical" evidence="7">
    <location>
        <begin position="197"/>
        <end position="215"/>
    </location>
</feature>
<feature type="transmembrane region" description="Helical" evidence="7">
    <location>
        <begin position="74"/>
        <end position="97"/>
    </location>
</feature>
<evidence type="ECO:0000256" key="5">
    <source>
        <dbReference type="ARBA" id="ARBA00022989"/>
    </source>
</evidence>
<dbReference type="GO" id="GO:0005886">
    <property type="term" value="C:plasma membrane"/>
    <property type="evidence" value="ECO:0007669"/>
    <property type="project" value="UniProtKB-SubCell"/>
</dbReference>
<gene>
    <name evidence="10" type="ORF">FHU40_005109</name>
</gene>
<comment type="subcellular location">
    <subcellularLocation>
        <location evidence="1 7">Cell membrane</location>
        <topology evidence="1 7">Multi-pass membrane protein</topology>
    </subcellularLocation>
</comment>
<dbReference type="InterPro" id="IPR032816">
    <property type="entry name" value="VTT_dom"/>
</dbReference>